<keyword evidence="4" id="KW-1185">Reference proteome</keyword>
<organism evidence="2 3">
    <name type="scientific">Brevibacillus reuszeri</name>
    <dbReference type="NCBI Taxonomy" id="54915"/>
    <lineage>
        <taxon>Bacteria</taxon>
        <taxon>Bacillati</taxon>
        <taxon>Bacillota</taxon>
        <taxon>Bacilli</taxon>
        <taxon>Bacillales</taxon>
        <taxon>Paenibacillaceae</taxon>
        <taxon>Brevibacillus</taxon>
    </lineage>
</organism>
<proteinExistence type="predicted"/>
<comment type="caution">
    <text evidence="2">The sequence shown here is derived from an EMBL/GenBank/DDBJ whole genome shotgun (WGS) entry which is preliminary data.</text>
</comment>
<evidence type="ECO:0000313" key="4">
    <source>
        <dbReference type="Proteomes" id="UP000319578"/>
    </source>
</evidence>
<sequence>MDQLQLLLEKLSDWLERLLLKGIYKIDSKDIDELRSLQESAQAYEMSFLAQLLDELASEGKSYTRSIQHDAESLITRYLYVSQYVSMQKRTA</sequence>
<reference evidence="3" key="1">
    <citation type="submission" date="2015-07" db="EMBL/GenBank/DDBJ databases">
        <title>Genome sequencing project for genomic taxonomy and phylogenomics of Bacillus-like bacteria.</title>
        <authorList>
            <person name="Liu B."/>
            <person name="Wang J."/>
            <person name="Zhu Y."/>
            <person name="Liu G."/>
            <person name="Chen Q."/>
            <person name="Chen Z."/>
            <person name="Lan J."/>
            <person name="Che J."/>
            <person name="Ge C."/>
            <person name="Shi H."/>
            <person name="Pan Z."/>
            <person name="Liu X."/>
        </authorList>
    </citation>
    <scope>NUCLEOTIDE SEQUENCE [LARGE SCALE GENOMIC DNA]</scope>
    <source>
        <strain evidence="3">DSM 9887</strain>
    </source>
</reference>
<dbReference type="EMBL" id="BJON01000002">
    <property type="protein sequence ID" value="GED66934.1"/>
    <property type="molecule type" value="Genomic_DNA"/>
</dbReference>
<dbReference type="STRING" id="54915.ADS79_18540"/>
<dbReference type="OrthoDB" id="2468690at2"/>
<dbReference type="RefSeq" id="WP_049739874.1">
    <property type="nucleotide sequence ID" value="NZ_BJON01000002.1"/>
</dbReference>
<evidence type="ECO:0000313" key="3">
    <source>
        <dbReference type="Proteomes" id="UP000036834"/>
    </source>
</evidence>
<dbReference type="AlphaFoldDB" id="A0A0K9YQD5"/>
<dbReference type="EMBL" id="LGIQ01000009">
    <property type="protein sequence ID" value="KNB70847.1"/>
    <property type="molecule type" value="Genomic_DNA"/>
</dbReference>
<accession>A0A0K9YQD5</accession>
<evidence type="ECO:0000313" key="1">
    <source>
        <dbReference type="EMBL" id="GED66934.1"/>
    </source>
</evidence>
<evidence type="ECO:0000313" key="2">
    <source>
        <dbReference type="EMBL" id="KNB70847.1"/>
    </source>
</evidence>
<gene>
    <name evidence="2" type="ORF">ADS79_18540</name>
    <name evidence="1" type="ORF">BRE01_06360</name>
</gene>
<dbReference type="Proteomes" id="UP000036834">
    <property type="component" value="Unassembled WGS sequence"/>
</dbReference>
<dbReference type="Proteomes" id="UP000319578">
    <property type="component" value="Unassembled WGS sequence"/>
</dbReference>
<dbReference type="PATRIC" id="fig|54915.3.peg.2801"/>
<reference evidence="1 4" key="3">
    <citation type="submission" date="2019-06" db="EMBL/GenBank/DDBJ databases">
        <title>Whole genome shotgun sequence of Brevibacillus reuszeri NBRC 15719.</title>
        <authorList>
            <person name="Hosoyama A."/>
            <person name="Uohara A."/>
            <person name="Ohji S."/>
            <person name="Ichikawa N."/>
        </authorList>
    </citation>
    <scope>NUCLEOTIDE SEQUENCE [LARGE SCALE GENOMIC DNA]</scope>
    <source>
        <strain evidence="1 4">NBRC 15719</strain>
    </source>
</reference>
<reference evidence="2" key="2">
    <citation type="submission" date="2015-07" db="EMBL/GenBank/DDBJ databases">
        <title>MeaNS - Measles Nucleotide Surveillance Program.</title>
        <authorList>
            <person name="Tran T."/>
            <person name="Druce J."/>
        </authorList>
    </citation>
    <scope>NUCLEOTIDE SEQUENCE</scope>
    <source>
        <strain evidence="2">DSM 9887</strain>
    </source>
</reference>
<protein>
    <submittedName>
        <fullName evidence="2">Uncharacterized protein</fullName>
    </submittedName>
</protein>
<name>A0A0K9YQD5_9BACL</name>